<dbReference type="Pfam" id="PF00385">
    <property type="entry name" value="Chromo"/>
    <property type="match status" value="1"/>
</dbReference>
<gene>
    <name evidence="2" type="ORF">CK203_079830</name>
</gene>
<dbReference type="SUPFAM" id="SSF54160">
    <property type="entry name" value="Chromo domain-like"/>
    <property type="match status" value="1"/>
</dbReference>
<accession>A0A438DHY0</accession>
<protein>
    <recommendedName>
        <fullName evidence="1">Chromo domain-containing protein</fullName>
    </recommendedName>
</protein>
<dbReference type="InterPro" id="IPR000953">
    <property type="entry name" value="Chromo/chromo_shadow_dom"/>
</dbReference>
<feature type="domain" description="Chromo" evidence="1">
    <location>
        <begin position="190"/>
        <end position="254"/>
    </location>
</feature>
<proteinExistence type="predicted"/>
<dbReference type="InterPro" id="IPR016197">
    <property type="entry name" value="Chromo-like_dom_sf"/>
</dbReference>
<organism evidence="2 3">
    <name type="scientific">Vitis vinifera</name>
    <name type="common">Grape</name>
    <dbReference type="NCBI Taxonomy" id="29760"/>
    <lineage>
        <taxon>Eukaryota</taxon>
        <taxon>Viridiplantae</taxon>
        <taxon>Streptophyta</taxon>
        <taxon>Embryophyta</taxon>
        <taxon>Tracheophyta</taxon>
        <taxon>Spermatophyta</taxon>
        <taxon>Magnoliopsida</taxon>
        <taxon>eudicotyledons</taxon>
        <taxon>Gunneridae</taxon>
        <taxon>Pentapetalae</taxon>
        <taxon>rosids</taxon>
        <taxon>Vitales</taxon>
        <taxon>Vitaceae</taxon>
        <taxon>Viteae</taxon>
        <taxon>Vitis</taxon>
    </lineage>
</organism>
<dbReference type="SMART" id="SM00298">
    <property type="entry name" value="CHROMO"/>
    <property type="match status" value="1"/>
</dbReference>
<dbReference type="EMBL" id="QGNW01001615">
    <property type="protein sequence ID" value="RVW35087.1"/>
    <property type="molecule type" value="Genomic_DNA"/>
</dbReference>
<dbReference type="AlphaFoldDB" id="A0A438DHY0"/>
<sequence>MLEIPNMIEEELLFNFMDNLQGWAEQELRRRGVQDLATAMAVAESLTDYRRGDSSKIESLEDSHAMGGETRFQGTTMLLKRDQARRLTSKKEGRKALSAMIEEREQEDEAHMGSMQLLGALQFNPKPSTPKTSLLAGVQVKEEKGERAEVARTHMEEVTKGKVNSMGKRKQHSKHRKRTGLHPFEASREKEVKNILAERVTRRQGIPPVIEYLVRWKGLPKRQVSWEHADALRKFWKHIERFQNEATTRTLTASVGESVTRCFK</sequence>
<comment type="caution">
    <text evidence="2">The sequence shown here is derived from an EMBL/GenBank/DDBJ whole genome shotgun (WGS) entry which is preliminary data.</text>
</comment>
<dbReference type="Proteomes" id="UP000288805">
    <property type="component" value="Unassembled WGS sequence"/>
</dbReference>
<reference evidence="2 3" key="1">
    <citation type="journal article" date="2018" name="PLoS Genet.">
        <title>Population sequencing reveals clonal diversity and ancestral inbreeding in the grapevine cultivar Chardonnay.</title>
        <authorList>
            <person name="Roach M.J."/>
            <person name="Johnson D.L."/>
            <person name="Bohlmann J."/>
            <person name="van Vuuren H.J."/>
            <person name="Jones S.J."/>
            <person name="Pretorius I.S."/>
            <person name="Schmidt S.A."/>
            <person name="Borneman A.R."/>
        </authorList>
    </citation>
    <scope>NUCLEOTIDE SEQUENCE [LARGE SCALE GENOMIC DNA]</scope>
    <source>
        <strain evidence="3">cv. Chardonnay</strain>
        <tissue evidence="2">Leaf</tissue>
    </source>
</reference>
<evidence type="ECO:0000259" key="1">
    <source>
        <dbReference type="PROSITE" id="PS50013"/>
    </source>
</evidence>
<dbReference type="InterPro" id="IPR023780">
    <property type="entry name" value="Chromo_domain"/>
</dbReference>
<evidence type="ECO:0000313" key="3">
    <source>
        <dbReference type="Proteomes" id="UP000288805"/>
    </source>
</evidence>
<dbReference type="PROSITE" id="PS50013">
    <property type="entry name" value="CHROMO_2"/>
    <property type="match status" value="1"/>
</dbReference>
<evidence type="ECO:0000313" key="2">
    <source>
        <dbReference type="EMBL" id="RVW35087.1"/>
    </source>
</evidence>
<name>A0A438DHY0_VITVI</name>
<dbReference type="Gene3D" id="2.40.50.40">
    <property type="match status" value="1"/>
</dbReference>